<protein>
    <submittedName>
        <fullName evidence="1">Protein ImuA</fullName>
    </submittedName>
</protein>
<name>A0A561P9Y7_9BACT</name>
<accession>A0A561P9Y7</accession>
<dbReference type="InterPro" id="IPR027417">
    <property type="entry name" value="P-loop_NTPase"/>
</dbReference>
<keyword evidence="2" id="KW-1185">Reference proteome</keyword>
<sequence>MPTTKADIIAQLQKDILLLQGHQPTLNNAAVDVGLGPLREAFPGGVFPTGYIHELISMGAEDAAATSGFLSGILGCLMQEGGICIWISTNRMIFPPALQHFGIAPDQVVFVDVSRDKDALWAMEEALKCNGLAAVVGELKEISFTASRRLQLAVEQSKVTGFVHRHQPRQLTSTTCVARWQITPLVSEQEERMPGPGFPSWQVALLKMRSGKPGTWRLTWYDNRFHIIPEAVTALPLTPLRKIG</sequence>
<dbReference type="InterPro" id="IPR017026">
    <property type="entry name" value="ImuA"/>
</dbReference>
<dbReference type="RefSeq" id="WP_145673687.1">
    <property type="nucleotide sequence ID" value="NZ_VIWO01000010.1"/>
</dbReference>
<reference evidence="1 2" key="1">
    <citation type="submission" date="2019-06" db="EMBL/GenBank/DDBJ databases">
        <title>Sorghum-associated microbial communities from plants grown in Nebraska, USA.</title>
        <authorList>
            <person name="Schachtman D."/>
        </authorList>
    </citation>
    <scope>NUCLEOTIDE SEQUENCE [LARGE SCALE GENOMIC DNA]</scope>
    <source>
        <strain evidence="1 2">1209</strain>
    </source>
</reference>
<dbReference type="EMBL" id="VIWO01000010">
    <property type="protein sequence ID" value="TWF34945.1"/>
    <property type="molecule type" value="Genomic_DNA"/>
</dbReference>
<dbReference type="OrthoDB" id="836928at2"/>
<evidence type="ECO:0000313" key="1">
    <source>
        <dbReference type="EMBL" id="TWF34945.1"/>
    </source>
</evidence>
<comment type="caution">
    <text evidence="1">The sequence shown here is derived from an EMBL/GenBank/DDBJ whole genome shotgun (WGS) entry which is preliminary data.</text>
</comment>
<dbReference type="PIRSF" id="PIRSF034285">
    <property type="entry name" value="UCP034285"/>
    <property type="match status" value="1"/>
</dbReference>
<proteinExistence type="predicted"/>
<organism evidence="1 2">
    <name type="scientific">Chitinophaga polysaccharea</name>
    <dbReference type="NCBI Taxonomy" id="1293035"/>
    <lineage>
        <taxon>Bacteria</taxon>
        <taxon>Pseudomonadati</taxon>
        <taxon>Bacteroidota</taxon>
        <taxon>Chitinophagia</taxon>
        <taxon>Chitinophagales</taxon>
        <taxon>Chitinophagaceae</taxon>
        <taxon>Chitinophaga</taxon>
    </lineage>
</organism>
<dbReference type="Proteomes" id="UP000320811">
    <property type="component" value="Unassembled WGS sequence"/>
</dbReference>
<dbReference type="Gene3D" id="3.40.50.300">
    <property type="entry name" value="P-loop containing nucleotide triphosphate hydrolases"/>
    <property type="match status" value="1"/>
</dbReference>
<dbReference type="AlphaFoldDB" id="A0A561P9Y7"/>
<evidence type="ECO:0000313" key="2">
    <source>
        <dbReference type="Proteomes" id="UP000320811"/>
    </source>
</evidence>
<gene>
    <name evidence="1" type="ORF">FHW36_110145</name>
</gene>
<dbReference type="SUPFAM" id="SSF52540">
    <property type="entry name" value="P-loop containing nucleoside triphosphate hydrolases"/>
    <property type="match status" value="1"/>
</dbReference>